<accession>A0A0N4WNT6</accession>
<proteinExistence type="predicted"/>
<name>A0A0N4WNT6_HAEPC</name>
<organism evidence="1">
    <name type="scientific">Haemonchus placei</name>
    <name type="common">Barber's pole worm</name>
    <dbReference type="NCBI Taxonomy" id="6290"/>
    <lineage>
        <taxon>Eukaryota</taxon>
        <taxon>Metazoa</taxon>
        <taxon>Ecdysozoa</taxon>
        <taxon>Nematoda</taxon>
        <taxon>Chromadorea</taxon>
        <taxon>Rhabditida</taxon>
        <taxon>Rhabditina</taxon>
        <taxon>Rhabditomorpha</taxon>
        <taxon>Strongyloidea</taxon>
        <taxon>Trichostrongylidae</taxon>
        <taxon>Haemonchus</taxon>
    </lineage>
</organism>
<evidence type="ECO:0000313" key="1">
    <source>
        <dbReference type="WBParaSite" id="HPLM_0001297401-mRNA-1"/>
    </source>
</evidence>
<dbReference type="AlphaFoldDB" id="A0A0N4WNT6"/>
<protein>
    <submittedName>
        <fullName evidence="1">PLAT domain-containing protein</fullName>
    </submittedName>
</protein>
<dbReference type="WBParaSite" id="HPLM_0001297401-mRNA-1">
    <property type="protein sequence ID" value="HPLM_0001297401-mRNA-1"/>
    <property type="gene ID" value="HPLM_0001297401"/>
</dbReference>
<reference evidence="1" key="1">
    <citation type="submission" date="2017-02" db="UniProtKB">
        <authorList>
            <consortium name="WormBaseParasite"/>
        </authorList>
    </citation>
    <scope>IDENTIFICATION</scope>
</reference>
<sequence>LNHLISDRITSFLPCIETTVKYGNLAMTVHLQCPPCFGWPHHAGKRASTINNNMVIIVHTKQAHVPFKYFGWIEIEANVFRRIESSINVE</sequence>